<dbReference type="OrthoDB" id="9800958at2"/>
<dbReference type="InterPro" id="IPR018109">
    <property type="entry name" value="Folylpolyglutamate_synth_CS"/>
</dbReference>
<keyword evidence="11 12" id="KW-0961">Cell wall biogenesis/degradation</keyword>
<name>A0A223EP44_9BACI</name>
<accession>A0A223EP44</accession>
<comment type="cofactor">
    <cofactor evidence="12">
        <name>Mg(2+)</name>
        <dbReference type="ChEBI" id="CHEBI:18420"/>
    </cofactor>
</comment>
<evidence type="ECO:0000256" key="1">
    <source>
        <dbReference type="ARBA" id="ARBA00004752"/>
    </source>
</evidence>
<dbReference type="GO" id="GO:0000287">
    <property type="term" value="F:magnesium ion binding"/>
    <property type="evidence" value="ECO:0007669"/>
    <property type="project" value="UniProtKB-UniRule"/>
</dbReference>
<dbReference type="PROSITE" id="PS01011">
    <property type="entry name" value="FOLYLPOLYGLU_SYNT_1"/>
    <property type="match status" value="1"/>
</dbReference>
<comment type="function">
    <text evidence="12">Catalyzes the addition of an amino acid to the nucleotide precursor UDP-N-acetylmuramoyl-L-alanyl-D-glutamate (UMAG) in the biosynthesis of bacterial cell-wall peptidoglycan.</text>
</comment>
<dbReference type="GO" id="GO:0005737">
    <property type="term" value="C:cytoplasm"/>
    <property type="evidence" value="ECO:0007669"/>
    <property type="project" value="UniProtKB-SubCell"/>
</dbReference>
<dbReference type="GO" id="GO:0051301">
    <property type="term" value="P:cell division"/>
    <property type="evidence" value="ECO:0007669"/>
    <property type="project" value="UniProtKB-KW"/>
</dbReference>
<dbReference type="GO" id="GO:0004326">
    <property type="term" value="F:tetrahydrofolylpolyglutamate synthase activity"/>
    <property type="evidence" value="ECO:0007669"/>
    <property type="project" value="InterPro"/>
</dbReference>
<dbReference type="InterPro" id="IPR005761">
    <property type="entry name" value="UDP-N-AcMur-Glu-dNH2Pim_ligase"/>
</dbReference>
<dbReference type="InterPro" id="IPR004101">
    <property type="entry name" value="Mur_ligase_C"/>
</dbReference>
<evidence type="ECO:0000256" key="2">
    <source>
        <dbReference type="ARBA" id="ARBA00005898"/>
    </source>
</evidence>
<feature type="modified residue" description="N6-carboxylysine" evidence="12">
    <location>
        <position position="216"/>
    </location>
</feature>
<dbReference type="AlphaFoldDB" id="A0A223EP44"/>
<comment type="caution">
    <text evidence="12">Lacks conserved residue(s) required for the propagation of feature annotation.</text>
</comment>
<feature type="domain" description="Mur ligase central" evidence="16">
    <location>
        <begin position="108"/>
        <end position="306"/>
    </location>
</feature>
<dbReference type="Gene3D" id="3.90.190.20">
    <property type="entry name" value="Mur ligase, C-terminal domain"/>
    <property type="match status" value="1"/>
</dbReference>
<reference evidence="17 18" key="1">
    <citation type="submission" date="2016-10" db="EMBL/GenBank/DDBJ databases">
        <title>The whole genome sequencing and assembly of Bacillus simplex DSM 1321 strain.</title>
        <authorList>
            <person name="Park M.-K."/>
            <person name="Lee Y.-J."/>
            <person name="Yi H."/>
            <person name="Bahn Y.-S."/>
            <person name="Kim J.F."/>
            <person name="Lee D.-W."/>
        </authorList>
    </citation>
    <scope>NUCLEOTIDE SEQUENCE [LARGE SCALE GENOMIC DNA]</scope>
    <source>
        <strain evidence="17 18">DSM 1321</strain>
    </source>
</reference>
<evidence type="ECO:0000256" key="10">
    <source>
        <dbReference type="ARBA" id="ARBA00023306"/>
    </source>
</evidence>
<dbReference type="PANTHER" id="PTHR23135:SF4">
    <property type="entry name" value="UDP-N-ACETYLMURAMOYL-L-ALANYL-D-GLUTAMATE--2,6-DIAMINOPIMELATE LIGASE MURE HOMOLOG, CHLOROPLASTIC"/>
    <property type="match status" value="1"/>
</dbReference>
<feature type="binding site" evidence="12">
    <location>
        <position position="176"/>
    </location>
    <ligand>
        <name>UDP-N-acetyl-alpha-D-muramoyl-L-alanyl-D-glutamate</name>
        <dbReference type="ChEBI" id="CHEBI:83900"/>
    </ligand>
</feature>
<dbReference type="GO" id="GO:0009252">
    <property type="term" value="P:peptidoglycan biosynthetic process"/>
    <property type="evidence" value="ECO:0007669"/>
    <property type="project" value="UniProtKB-UniRule"/>
</dbReference>
<dbReference type="InterPro" id="IPR036615">
    <property type="entry name" value="Mur_ligase_C_dom_sf"/>
</dbReference>
<keyword evidence="9 12" id="KW-0573">Peptidoglycan synthesis</keyword>
<dbReference type="GO" id="GO:0008360">
    <property type="term" value="P:regulation of cell shape"/>
    <property type="evidence" value="ECO:0007669"/>
    <property type="project" value="UniProtKB-KW"/>
</dbReference>
<organism evidence="17 18">
    <name type="scientific">Peribacillus simplex NBRC 15720 = DSM 1321</name>
    <dbReference type="NCBI Taxonomy" id="1349754"/>
    <lineage>
        <taxon>Bacteria</taxon>
        <taxon>Bacillati</taxon>
        <taxon>Bacillota</taxon>
        <taxon>Bacilli</taxon>
        <taxon>Bacillales</taxon>
        <taxon>Bacillaceae</taxon>
        <taxon>Peribacillus</taxon>
    </lineage>
</organism>
<comment type="subcellular location">
    <subcellularLocation>
        <location evidence="12 13">Cytoplasm</location>
    </subcellularLocation>
</comment>
<dbReference type="EMBL" id="CP017704">
    <property type="protein sequence ID" value="ASS96996.1"/>
    <property type="molecule type" value="Genomic_DNA"/>
</dbReference>
<feature type="binding site" evidence="12">
    <location>
        <position position="184"/>
    </location>
    <ligand>
        <name>UDP-N-acetyl-alpha-D-muramoyl-L-alanyl-D-glutamate</name>
        <dbReference type="ChEBI" id="CHEBI:83900"/>
    </ligand>
</feature>
<dbReference type="InterPro" id="IPR013221">
    <property type="entry name" value="Mur_ligase_cen"/>
</dbReference>
<dbReference type="Pfam" id="PF08245">
    <property type="entry name" value="Mur_ligase_M"/>
    <property type="match status" value="1"/>
</dbReference>
<feature type="binding site" evidence="12">
    <location>
        <position position="31"/>
    </location>
    <ligand>
        <name>UDP-N-acetyl-alpha-D-muramoyl-L-alanyl-D-glutamate</name>
        <dbReference type="ChEBI" id="CHEBI:83900"/>
    </ligand>
</feature>
<comment type="pathway">
    <text evidence="1 12 13">Cell wall biogenesis; peptidoglycan biosynthesis.</text>
</comment>
<dbReference type="RefSeq" id="WP_063233757.1">
    <property type="nucleotide sequence ID" value="NZ_BCVO01000012.1"/>
</dbReference>
<sequence length="493" mass="54831">MILKDIMKEAINWDLPKGVEHIAITGVTDNSKDIKKGYLFVAVTGYKSDGHNYIKDAIRLGAAAVIGDRDIKGLEVPYIQVENSRKALGLIAKRFYGDPSNQKIMIGITGTNGKTTTSYMLQQILDENGVTCSVIGTIQHIINGNKVDSHNTTPGSVELNSLLAASEDMVVIMEVSSHGLAQYRLEGIEFDFCVFTNLYHDHLDFHGTMEDYFLAKLLLFEKLKPNGLAIINGDDFWGEKLQEYLREKNVSAFVFGKSNRCDLTIANYNTATSPFILLNENHDFVRIELPLPGLHNLYNATAAYSVAKMFPISKEEILTSLKQFSGVSGRFEMYKKEFGPTIVIDYAHTADAIHHMLQTAKECGAKKIYHIFGFRGGRDTTKRAEMVKVSSEHSDVSILTMDDLNSEGIEGMESSLNKLQSDYSAGNGKVIPDRTLAIQEAIQAGKEGDWIIITGKGIERYGQNFGLPTISDKETVLYLQNKDQGDFIGYFDQ</sequence>
<evidence type="ECO:0000256" key="4">
    <source>
        <dbReference type="ARBA" id="ARBA00022598"/>
    </source>
</evidence>
<dbReference type="EC" id="6.3.2.-" evidence="12"/>
<evidence type="ECO:0000259" key="16">
    <source>
        <dbReference type="Pfam" id="PF08245"/>
    </source>
</evidence>
<feature type="domain" description="Mur ligase N-terminal catalytic" evidence="14">
    <location>
        <begin position="24"/>
        <end position="96"/>
    </location>
</feature>
<dbReference type="Gene3D" id="3.40.1390.10">
    <property type="entry name" value="MurE/MurF, N-terminal domain"/>
    <property type="match status" value="1"/>
</dbReference>
<keyword evidence="6 12" id="KW-0547">Nucleotide-binding</keyword>
<dbReference type="SUPFAM" id="SSF63418">
    <property type="entry name" value="MurE/MurF N-terminal domain"/>
    <property type="match status" value="1"/>
</dbReference>
<evidence type="ECO:0000256" key="13">
    <source>
        <dbReference type="RuleBase" id="RU004135"/>
    </source>
</evidence>
<evidence type="ECO:0000259" key="15">
    <source>
        <dbReference type="Pfam" id="PF02875"/>
    </source>
</evidence>
<keyword evidence="8 12" id="KW-0133">Cell shape</keyword>
<evidence type="ECO:0000256" key="3">
    <source>
        <dbReference type="ARBA" id="ARBA00022490"/>
    </source>
</evidence>
<dbReference type="NCBIfam" id="TIGR01085">
    <property type="entry name" value="murE"/>
    <property type="match status" value="1"/>
</dbReference>
<proteinExistence type="inferred from homology"/>
<gene>
    <name evidence="12" type="primary">murE</name>
    <name evidence="17" type="ORF">BS1321_25700</name>
</gene>
<evidence type="ECO:0000256" key="9">
    <source>
        <dbReference type="ARBA" id="ARBA00022984"/>
    </source>
</evidence>
<evidence type="ECO:0000313" key="17">
    <source>
        <dbReference type="EMBL" id="ASS96996.1"/>
    </source>
</evidence>
<dbReference type="InterPro" id="IPR000713">
    <property type="entry name" value="Mur_ligase_N"/>
</dbReference>
<dbReference type="UniPathway" id="UPA00219"/>
<dbReference type="InterPro" id="IPR036565">
    <property type="entry name" value="Mur-like_cat_sf"/>
</dbReference>
<evidence type="ECO:0000256" key="12">
    <source>
        <dbReference type="HAMAP-Rule" id="MF_00208"/>
    </source>
</evidence>
<dbReference type="PANTHER" id="PTHR23135">
    <property type="entry name" value="MUR LIGASE FAMILY MEMBER"/>
    <property type="match status" value="1"/>
</dbReference>
<evidence type="ECO:0000259" key="14">
    <source>
        <dbReference type="Pfam" id="PF01225"/>
    </source>
</evidence>
<feature type="binding site" evidence="12">
    <location>
        <position position="151"/>
    </location>
    <ligand>
        <name>UDP-N-acetyl-alpha-D-muramoyl-L-alanyl-D-glutamate</name>
        <dbReference type="ChEBI" id="CHEBI:83900"/>
    </ligand>
</feature>
<dbReference type="GO" id="GO:0005524">
    <property type="term" value="F:ATP binding"/>
    <property type="evidence" value="ECO:0007669"/>
    <property type="project" value="UniProtKB-UniRule"/>
</dbReference>
<evidence type="ECO:0000256" key="5">
    <source>
        <dbReference type="ARBA" id="ARBA00022618"/>
    </source>
</evidence>
<dbReference type="SUPFAM" id="SSF53244">
    <property type="entry name" value="MurD-like peptide ligases, peptide-binding domain"/>
    <property type="match status" value="1"/>
</dbReference>
<comment type="PTM">
    <text evidence="12">Carboxylation is probably crucial for Mg(2+) binding and, consequently, for the gamma-phosphate positioning of ATP.</text>
</comment>
<dbReference type="Pfam" id="PF01225">
    <property type="entry name" value="Mur_ligase"/>
    <property type="match status" value="1"/>
</dbReference>
<dbReference type="InterPro" id="IPR035911">
    <property type="entry name" value="MurE/MurF_N"/>
</dbReference>
<keyword evidence="4 12" id="KW-0436">Ligase</keyword>
<evidence type="ECO:0000256" key="8">
    <source>
        <dbReference type="ARBA" id="ARBA00022960"/>
    </source>
</evidence>
<dbReference type="HAMAP" id="MF_00208">
    <property type="entry name" value="MurE"/>
    <property type="match status" value="1"/>
</dbReference>
<dbReference type="Pfam" id="PF02875">
    <property type="entry name" value="Mur_ligase_C"/>
    <property type="match status" value="1"/>
</dbReference>
<keyword evidence="12" id="KW-0460">Magnesium</keyword>
<keyword evidence="5 12" id="KW-0132">Cell division</keyword>
<feature type="domain" description="Mur ligase C-terminal" evidence="15">
    <location>
        <begin position="329"/>
        <end position="457"/>
    </location>
</feature>
<dbReference type="GeneID" id="56476192"/>
<feature type="binding site" evidence="12">
    <location>
        <position position="182"/>
    </location>
    <ligand>
        <name>UDP-N-acetyl-alpha-D-muramoyl-L-alanyl-D-glutamate</name>
        <dbReference type="ChEBI" id="CHEBI:83900"/>
    </ligand>
</feature>
<feature type="binding site" evidence="12">
    <location>
        <begin position="152"/>
        <end position="153"/>
    </location>
    <ligand>
        <name>UDP-N-acetyl-alpha-D-muramoyl-L-alanyl-D-glutamate</name>
        <dbReference type="ChEBI" id="CHEBI:83900"/>
    </ligand>
</feature>
<dbReference type="Gene3D" id="3.40.1190.10">
    <property type="entry name" value="Mur-like, catalytic domain"/>
    <property type="match status" value="1"/>
</dbReference>
<comment type="similarity">
    <text evidence="2 12">Belongs to the MurCDEF family. MurE subfamily.</text>
</comment>
<evidence type="ECO:0000256" key="6">
    <source>
        <dbReference type="ARBA" id="ARBA00022741"/>
    </source>
</evidence>
<keyword evidence="7 12" id="KW-0067">ATP-binding</keyword>
<evidence type="ECO:0000256" key="7">
    <source>
        <dbReference type="ARBA" id="ARBA00022840"/>
    </source>
</evidence>
<dbReference type="SUPFAM" id="SSF53623">
    <property type="entry name" value="MurD-like peptide ligases, catalytic domain"/>
    <property type="match status" value="1"/>
</dbReference>
<evidence type="ECO:0000313" key="18">
    <source>
        <dbReference type="Proteomes" id="UP000214618"/>
    </source>
</evidence>
<dbReference type="GO" id="GO:0071555">
    <property type="term" value="P:cell wall organization"/>
    <property type="evidence" value="ECO:0007669"/>
    <property type="project" value="UniProtKB-KW"/>
</dbReference>
<evidence type="ECO:0000256" key="11">
    <source>
        <dbReference type="ARBA" id="ARBA00023316"/>
    </source>
</evidence>
<keyword evidence="3 12" id="KW-0963">Cytoplasm</keyword>
<dbReference type="NCBIfam" id="NF001126">
    <property type="entry name" value="PRK00139.1-4"/>
    <property type="match status" value="1"/>
</dbReference>
<protein>
    <recommendedName>
        <fullName evidence="12">UDP-N-acetylmuramyl-tripeptide synthetase</fullName>
        <ecNumber evidence="12">6.3.2.-</ecNumber>
    </recommendedName>
    <alternativeName>
        <fullName evidence="12">UDP-MurNAc-tripeptide synthetase</fullName>
    </alternativeName>
</protein>
<feature type="binding site" evidence="12">
    <location>
        <begin position="110"/>
        <end position="116"/>
    </location>
    <ligand>
        <name>ATP</name>
        <dbReference type="ChEBI" id="CHEBI:30616"/>
    </ligand>
</feature>
<keyword evidence="10 12" id="KW-0131">Cell cycle</keyword>
<dbReference type="Proteomes" id="UP000214618">
    <property type="component" value="Chromosome"/>
</dbReference>